<dbReference type="Gene3D" id="3.40.50.1820">
    <property type="entry name" value="alpha/beta hydrolase"/>
    <property type="match status" value="1"/>
</dbReference>
<name>A0ABM9AY30_9BACT</name>
<accession>A0ABM9AY30</accession>
<keyword evidence="2" id="KW-0456">Lyase</keyword>
<evidence type="ECO:0000259" key="1">
    <source>
        <dbReference type="Pfam" id="PF00561"/>
    </source>
</evidence>
<dbReference type="GO" id="GO:0070205">
    <property type="term" value="F:2-succinyl-6-hydroxy-2,4-cyclohexadiene-1-carboxylate synthase activity"/>
    <property type="evidence" value="ECO:0007669"/>
    <property type="project" value="UniProtKB-EC"/>
</dbReference>
<proteinExistence type="predicted"/>
<evidence type="ECO:0000313" key="2">
    <source>
        <dbReference type="EMBL" id="CAH0999413.1"/>
    </source>
</evidence>
<keyword evidence="3" id="KW-1185">Reference proteome</keyword>
<organism evidence="2 3">
    <name type="scientific">Neolewinella maritima</name>
    <dbReference type="NCBI Taxonomy" id="1383882"/>
    <lineage>
        <taxon>Bacteria</taxon>
        <taxon>Pseudomonadati</taxon>
        <taxon>Bacteroidota</taxon>
        <taxon>Saprospiria</taxon>
        <taxon>Saprospirales</taxon>
        <taxon>Lewinellaceae</taxon>
        <taxon>Neolewinella</taxon>
    </lineage>
</organism>
<sequence length="298" mass="33936">MRTAVSSFVTHRGHRIACLSYPNPAATALPVVWVHGLTASYRFWEVAMYPEVWRERAWYSVSLPLHYPSSFTEAASVDGLTRHLDEQLFAELLAEPIRALLPEGKFHLVGYSLGAFSCLNYTAKYPQRVASVISIGGFMTGRARGLEGVLQFFAQGNLVRRALFHTGWWILQRHVVFLKLATLFYARRWRRLLQYPLLDPTLEAIFPDVRQHPIGGQQALFRYLLDMNLMDEIDDIRTPVCVIAGDRDPIIPYAHQREYAARLQAGHFVRLPGVGHVAFAEAPEVFHRTVVNWLAAHD</sequence>
<dbReference type="EMBL" id="CAKLPZ010000001">
    <property type="protein sequence ID" value="CAH0999413.1"/>
    <property type="molecule type" value="Genomic_DNA"/>
</dbReference>
<comment type="caution">
    <text evidence="2">The sequence shown here is derived from an EMBL/GenBank/DDBJ whole genome shotgun (WGS) entry which is preliminary data.</text>
</comment>
<feature type="domain" description="AB hydrolase-1" evidence="1">
    <location>
        <begin position="30"/>
        <end position="283"/>
    </location>
</feature>
<evidence type="ECO:0000313" key="3">
    <source>
        <dbReference type="Proteomes" id="UP000837803"/>
    </source>
</evidence>
<dbReference type="PANTHER" id="PTHR43689:SF8">
    <property type="entry name" value="ALPHA_BETA-HYDROLASES SUPERFAMILY PROTEIN"/>
    <property type="match status" value="1"/>
</dbReference>
<dbReference type="PANTHER" id="PTHR43689">
    <property type="entry name" value="HYDROLASE"/>
    <property type="match status" value="1"/>
</dbReference>
<dbReference type="InterPro" id="IPR029058">
    <property type="entry name" value="AB_hydrolase_fold"/>
</dbReference>
<dbReference type="EC" id="4.2.99.20" evidence="2"/>
<dbReference type="Pfam" id="PF00561">
    <property type="entry name" value="Abhydrolase_1"/>
    <property type="match status" value="1"/>
</dbReference>
<dbReference type="InterPro" id="IPR000073">
    <property type="entry name" value="AB_hydrolase_1"/>
</dbReference>
<protein>
    <submittedName>
        <fullName evidence="2">2-succinyl-6-hydroxy-2, 4-cyclohexadiene-1-carboxylate synthase</fullName>
        <ecNumber evidence="2">4.2.99.20</ecNumber>
    </submittedName>
</protein>
<dbReference type="Proteomes" id="UP000837803">
    <property type="component" value="Unassembled WGS sequence"/>
</dbReference>
<dbReference type="RefSeq" id="WP_238749598.1">
    <property type="nucleotide sequence ID" value="NZ_CAKLPZ010000001.1"/>
</dbReference>
<reference evidence="2" key="1">
    <citation type="submission" date="2021-12" db="EMBL/GenBank/DDBJ databases">
        <authorList>
            <person name="Rodrigo-Torres L."/>
            <person name="Arahal R. D."/>
            <person name="Lucena T."/>
        </authorList>
    </citation>
    <scope>NUCLEOTIDE SEQUENCE</scope>
    <source>
        <strain evidence="2">CECT 8419</strain>
    </source>
</reference>
<dbReference type="SUPFAM" id="SSF53474">
    <property type="entry name" value="alpha/beta-Hydrolases"/>
    <property type="match status" value="1"/>
</dbReference>
<gene>
    <name evidence="2" type="primary">menH_2</name>
    <name evidence="2" type="ORF">LEM8419_00711</name>
</gene>